<name>A0A7R9G6U3_TIMSH</name>
<accession>A0A7R9G6U3</accession>
<sequence length="219" mass="24619">MKYIEVVFSSQACVNASFLLPEDQHYCCSSRNHGLDLNVAEKAFTSVSQVENMSIKELIMNCVIINLIPTLVPSPPDVETLRVYMTLPLYHEFDNPKHYNVLQNPFGSAVLKLKTEAAKVLAQECVTESQHGRNIIALTHHLCLHLAVLQGSPHKHIMFSTETKNILPSYASNLPHPRKENKRRLICADPLRASDSAVKSTVSQVARDLKSRPEYVRAF</sequence>
<protein>
    <submittedName>
        <fullName evidence="1">Uncharacterized protein</fullName>
    </submittedName>
</protein>
<gene>
    <name evidence="1" type="ORF">TSIB3V08_LOCUS11541</name>
</gene>
<evidence type="ECO:0000313" key="1">
    <source>
        <dbReference type="EMBL" id="CAD7267536.1"/>
    </source>
</evidence>
<organism evidence="1">
    <name type="scientific">Timema shepardi</name>
    <name type="common">Walking stick</name>
    <dbReference type="NCBI Taxonomy" id="629360"/>
    <lineage>
        <taxon>Eukaryota</taxon>
        <taxon>Metazoa</taxon>
        <taxon>Ecdysozoa</taxon>
        <taxon>Arthropoda</taxon>
        <taxon>Hexapoda</taxon>
        <taxon>Insecta</taxon>
        <taxon>Pterygota</taxon>
        <taxon>Neoptera</taxon>
        <taxon>Polyneoptera</taxon>
        <taxon>Phasmatodea</taxon>
        <taxon>Timematodea</taxon>
        <taxon>Timematoidea</taxon>
        <taxon>Timematidae</taxon>
        <taxon>Timema</taxon>
    </lineage>
</organism>
<proteinExistence type="predicted"/>
<reference evidence="1" key="1">
    <citation type="submission" date="2020-11" db="EMBL/GenBank/DDBJ databases">
        <authorList>
            <person name="Tran Van P."/>
        </authorList>
    </citation>
    <scope>NUCLEOTIDE SEQUENCE</scope>
</reference>
<dbReference type="AlphaFoldDB" id="A0A7R9G6U3"/>
<dbReference type="EMBL" id="OC009505">
    <property type="protein sequence ID" value="CAD7267536.1"/>
    <property type="molecule type" value="Genomic_DNA"/>
</dbReference>